<dbReference type="AlphaFoldDB" id="A0AA85KGG6"/>
<reference evidence="4" key="1">
    <citation type="submission" date="2022-06" db="EMBL/GenBank/DDBJ databases">
        <authorList>
            <person name="Berger JAMES D."/>
            <person name="Berger JAMES D."/>
        </authorList>
    </citation>
    <scope>NUCLEOTIDE SEQUENCE [LARGE SCALE GENOMIC DNA]</scope>
</reference>
<evidence type="ECO:0000256" key="1">
    <source>
        <dbReference type="SAM" id="Coils"/>
    </source>
</evidence>
<evidence type="ECO:0000256" key="2">
    <source>
        <dbReference type="SAM" id="MobiDB-lite"/>
    </source>
</evidence>
<dbReference type="Proteomes" id="UP000050795">
    <property type="component" value="Unassembled WGS sequence"/>
</dbReference>
<sequence>MKLLHILAVISLLLFIHSNDGQSTKRRWNAETCRRRTKSVGEEILKDQAIFRGFNDIIRKNRINLKKTEEDLKLLSASAEDKMKSMEDELENLKKKSEAGRLVERMKQAEIDYIIAVANYEEIEDEITALHQDIAKANATQLEKTREFNSLLDTIKSEIEIQEHVLDEFQQQLNYVIRIINNWFIEEQLREATIQYKYAHVDYDGKKASYEELQRILDKQYGEEYNAITDFDIQRDELKLAKLQESLEVKKKEMKALRDHWRSEQISIENYINETRARREELRTNFTVEKKAMIDKKRRIGEIEKQLTNKTIKKAKKDNLKKLRTKLNSEVDSIRGLLSNVKTEHHKSEETILEAKDAQRAINDNRKSAIGNKQVEINEIKNMISITEKNLQDWSNYRRLKNSADAAKESLLAAESVVSEKSKAVTDLEAIFDPELLYSNRTKVMILHKDLLGRVQYRKDEIEFLKIRYNLIQNQEEIELQAIQTELETLKLEFNESHVAEEKLKAEMDEKNNLMHQAEWEIHPSEVDEETDKLRNTSKILQVKFTKIKEKFLSVTDKMRKKRLTSLIHRTNIRNVLPYLRGANNTIFELREELKILRERCVEEGGEGVSGELTGQPEDNEHTIGVEEGGEGVSGELTGQPEDNEHTIGECRLPFCSSSVALCQLVCSRSS</sequence>
<evidence type="ECO:0000313" key="4">
    <source>
        <dbReference type="Proteomes" id="UP000050795"/>
    </source>
</evidence>
<protein>
    <submittedName>
        <fullName evidence="5">Uncharacterized protein</fullName>
    </submittedName>
</protein>
<evidence type="ECO:0000256" key="3">
    <source>
        <dbReference type="SAM" id="SignalP"/>
    </source>
</evidence>
<reference evidence="5" key="2">
    <citation type="submission" date="2023-11" db="UniProtKB">
        <authorList>
            <consortium name="WormBaseParasite"/>
        </authorList>
    </citation>
    <scope>IDENTIFICATION</scope>
</reference>
<feature type="coiled-coil region" evidence="1">
    <location>
        <begin position="233"/>
        <end position="260"/>
    </location>
</feature>
<keyword evidence="4" id="KW-1185">Reference proteome</keyword>
<keyword evidence="1" id="KW-0175">Coiled coil</keyword>
<name>A0AA85KGG6_TRIRE</name>
<feature type="region of interest" description="Disordered" evidence="2">
    <location>
        <begin position="607"/>
        <end position="633"/>
    </location>
</feature>
<keyword evidence="3" id="KW-0732">Signal</keyword>
<feature type="coiled-coil region" evidence="1">
    <location>
        <begin position="69"/>
        <end position="172"/>
    </location>
</feature>
<feature type="coiled-coil region" evidence="1">
    <location>
        <begin position="473"/>
        <end position="521"/>
    </location>
</feature>
<evidence type="ECO:0000313" key="5">
    <source>
        <dbReference type="WBParaSite" id="TREG1_86340.1"/>
    </source>
</evidence>
<accession>A0AA85KGG6</accession>
<dbReference type="WBParaSite" id="TREG1_86340.1">
    <property type="protein sequence ID" value="TREG1_86340.1"/>
    <property type="gene ID" value="TREG1_86340"/>
</dbReference>
<proteinExistence type="predicted"/>
<organism evidence="4 5">
    <name type="scientific">Trichobilharzia regenti</name>
    <name type="common">Nasal bird schistosome</name>
    <dbReference type="NCBI Taxonomy" id="157069"/>
    <lineage>
        <taxon>Eukaryota</taxon>
        <taxon>Metazoa</taxon>
        <taxon>Spiralia</taxon>
        <taxon>Lophotrochozoa</taxon>
        <taxon>Platyhelminthes</taxon>
        <taxon>Trematoda</taxon>
        <taxon>Digenea</taxon>
        <taxon>Strigeidida</taxon>
        <taxon>Schistosomatoidea</taxon>
        <taxon>Schistosomatidae</taxon>
        <taxon>Trichobilharzia</taxon>
    </lineage>
</organism>
<feature type="signal peptide" evidence="3">
    <location>
        <begin position="1"/>
        <end position="21"/>
    </location>
</feature>
<feature type="chain" id="PRO_5041726677" evidence="3">
    <location>
        <begin position="22"/>
        <end position="671"/>
    </location>
</feature>